<proteinExistence type="predicted"/>
<dbReference type="EMBL" id="CM034401">
    <property type="protein sequence ID" value="KAJ0175570.1"/>
    <property type="molecule type" value="Genomic_DNA"/>
</dbReference>
<gene>
    <name evidence="1" type="ORF">K1T71_008729</name>
</gene>
<evidence type="ECO:0000313" key="1">
    <source>
        <dbReference type="EMBL" id="KAJ0175570.1"/>
    </source>
</evidence>
<accession>A0ACC1CVK8</accession>
<dbReference type="Proteomes" id="UP000824533">
    <property type="component" value="Linkage Group LG15"/>
</dbReference>
<organism evidence="1 2">
    <name type="scientific">Dendrolimus kikuchii</name>
    <dbReference type="NCBI Taxonomy" id="765133"/>
    <lineage>
        <taxon>Eukaryota</taxon>
        <taxon>Metazoa</taxon>
        <taxon>Ecdysozoa</taxon>
        <taxon>Arthropoda</taxon>
        <taxon>Hexapoda</taxon>
        <taxon>Insecta</taxon>
        <taxon>Pterygota</taxon>
        <taxon>Neoptera</taxon>
        <taxon>Endopterygota</taxon>
        <taxon>Lepidoptera</taxon>
        <taxon>Glossata</taxon>
        <taxon>Ditrysia</taxon>
        <taxon>Bombycoidea</taxon>
        <taxon>Lasiocampidae</taxon>
        <taxon>Dendrolimus</taxon>
    </lineage>
</organism>
<sequence>MRYPLLPPSLSVSVESVRSTFCFCNIFLGEFVRVLKRLRRLENLFRWRSAEDHEEELDEGARRGPRRVPQGPLARPRLRDPHPR</sequence>
<reference evidence="1 2" key="1">
    <citation type="journal article" date="2021" name="Front. Genet.">
        <title>Chromosome-Level Genome Assembly Reveals Significant Gene Expansion in the Toll and IMD Signaling Pathways of Dendrolimus kikuchii.</title>
        <authorList>
            <person name="Zhou J."/>
            <person name="Wu P."/>
            <person name="Xiong Z."/>
            <person name="Liu N."/>
            <person name="Zhao N."/>
            <person name="Ji M."/>
            <person name="Qiu Y."/>
            <person name="Yang B."/>
        </authorList>
    </citation>
    <scope>NUCLEOTIDE SEQUENCE [LARGE SCALE GENOMIC DNA]</scope>
    <source>
        <strain evidence="1">Ann1</strain>
    </source>
</reference>
<evidence type="ECO:0000313" key="2">
    <source>
        <dbReference type="Proteomes" id="UP000824533"/>
    </source>
</evidence>
<comment type="caution">
    <text evidence="1">The sequence shown here is derived from an EMBL/GenBank/DDBJ whole genome shotgun (WGS) entry which is preliminary data.</text>
</comment>
<keyword evidence="2" id="KW-1185">Reference proteome</keyword>
<protein>
    <submittedName>
        <fullName evidence="1">Uncharacterized protein</fullName>
    </submittedName>
</protein>
<name>A0ACC1CVK8_9NEOP</name>